<reference evidence="2" key="1">
    <citation type="submission" date="2019-02" db="EMBL/GenBank/DDBJ databases">
        <authorList>
            <person name="Gruber-Vodicka R. H."/>
            <person name="Seah K. B. B."/>
        </authorList>
    </citation>
    <scope>NUCLEOTIDE SEQUENCE</scope>
    <source>
        <strain evidence="2">BECK_DK47</strain>
    </source>
</reference>
<organism evidence="2">
    <name type="scientific">Candidatus Kentrum sp. DK</name>
    <dbReference type="NCBI Taxonomy" id="2126562"/>
    <lineage>
        <taxon>Bacteria</taxon>
        <taxon>Pseudomonadati</taxon>
        <taxon>Pseudomonadota</taxon>
        <taxon>Gammaproteobacteria</taxon>
        <taxon>Candidatus Kentrum</taxon>
    </lineage>
</organism>
<feature type="domain" description="TIR" evidence="1">
    <location>
        <begin position="6"/>
        <end position="123"/>
    </location>
</feature>
<proteinExistence type="predicted"/>
<dbReference type="EMBL" id="CAADEX010000069">
    <property type="protein sequence ID" value="VFJ57942.1"/>
    <property type="molecule type" value="Genomic_DNA"/>
</dbReference>
<evidence type="ECO:0000259" key="1">
    <source>
        <dbReference type="Pfam" id="PF13676"/>
    </source>
</evidence>
<evidence type="ECO:0000313" key="2">
    <source>
        <dbReference type="EMBL" id="VFJ57942.1"/>
    </source>
</evidence>
<dbReference type="AlphaFoldDB" id="A0A450SV97"/>
<sequence>MKCKLFISFIHEEEPLAVFIRDYLNNLFSGHAVFFTSAGGIPAGEKWFDKVEKEIREADSILVLLSKASITRVWVNIEVGAFWISNKNIFPMCHADLNSEDLHRPLADFQAINLYDPQGVRELIKSISNRLDLRAPPSFDPEEFCQNVMEIDKNIRKIFSSWHEIAAALRLTEDKDPEQLSAYKIENESVVTNFRIYDTVIEIGGFVQDAAVIKIEKEEDFSNKRYLILHFSNTAGVRSENLGKLVKIVVNGEVSLAHFDSHRHYNDQEYIYAENGYYAYDLMELPDKTRFFLQLVFWKISINRLRMQLYMV</sequence>
<accession>A0A450SV97</accession>
<dbReference type="InterPro" id="IPR035897">
    <property type="entry name" value="Toll_tir_struct_dom_sf"/>
</dbReference>
<name>A0A450SV97_9GAMM</name>
<dbReference type="Gene3D" id="3.40.50.10140">
    <property type="entry name" value="Toll/interleukin-1 receptor homology (TIR) domain"/>
    <property type="match status" value="1"/>
</dbReference>
<dbReference type="SUPFAM" id="SSF52200">
    <property type="entry name" value="Toll/Interleukin receptor TIR domain"/>
    <property type="match status" value="1"/>
</dbReference>
<gene>
    <name evidence="2" type="ORF">BECKDK2373B_GA0170837_10696</name>
</gene>
<dbReference type="GO" id="GO:0007165">
    <property type="term" value="P:signal transduction"/>
    <property type="evidence" value="ECO:0007669"/>
    <property type="project" value="InterPro"/>
</dbReference>
<dbReference type="Pfam" id="PF13676">
    <property type="entry name" value="TIR_2"/>
    <property type="match status" value="1"/>
</dbReference>
<protein>
    <submittedName>
        <fullName evidence="2">TIR domain-containing protein</fullName>
    </submittedName>
</protein>
<dbReference type="InterPro" id="IPR000157">
    <property type="entry name" value="TIR_dom"/>
</dbReference>